<accession>A0A078AKS1</accession>
<dbReference type="EMBL" id="CCKQ01009883">
    <property type="protein sequence ID" value="CDW81388.1"/>
    <property type="molecule type" value="Genomic_DNA"/>
</dbReference>
<evidence type="ECO:0000313" key="3">
    <source>
        <dbReference type="Proteomes" id="UP000039865"/>
    </source>
</evidence>
<dbReference type="Proteomes" id="UP000039865">
    <property type="component" value="Unassembled WGS sequence"/>
</dbReference>
<gene>
    <name evidence="2" type="primary">Contig8812.g9413</name>
    <name evidence="2" type="ORF">STYLEM_10404</name>
</gene>
<name>A0A078AKS1_STYLE</name>
<keyword evidence="1" id="KW-0175">Coiled coil</keyword>
<proteinExistence type="predicted"/>
<protein>
    <submittedName>
        <fullName evidence="2">Uncharacterized protein</fullName>
    </submittedName>
</protein>
<feature type="coiled-coil region" evidence="1">
    <location>
        <begin position="34"/>
        <end position="103"/>
    </location>
</feature>
<evidence type="ECO:0000313" key="2">
    <source>
        <dbReference type="EMBL" id="CDW81388.1"/>
    </source>
</evidence>
<evidence type="ECO:0000256" key="1">
    <source>
        <dbReference type="SAM" id="Coils"/>
    </source>
</evidence>
<reference evidence="2 3" key="1">
    <citation type="submission" date="2014-06" db="EMBL/GenBank/DDBJ databases">
        <authorList>
            <person name="Swart Estienne"/>
        </authorList>
    </citation>
    <scope>NUCLEOTIDE SEQUENCE [LARGE SCALE GENOMIC DNA]</scope>
    <source>
        <strain evidence="2 3">130c</strain>
    </source>
</reference>
<sequence>MLDALDTDFLSNVLVFKIKEAVAQVLYEHRSASIEVLNDLKESAEGKVQQINQMKKNFVELINQKSTTSYQKETQALIQNLENDIRKENIEEIEKKIRSVKKNFKKVDYMLFKRQKK</sequence>
<keyword evidence="3" id="KW-1185">Reference proteome</keyword>
<organism evidence="2 3">
    <name type="scientific">Stylonychia lemnae</name>
    <name type="common">Ciliate</name>
    <dbReference type="NCBI Taxonomy" id="5949"/>
    <lineage>
        <taxon>Eukaryota</taxon>
        <taxon>Sar</taxon>
        <taxon>Alveolata</taxon>
        <taxon>Ciliophora</taxon>
        <taxon>Intramacronucleata</taxon>
        <taxon>Spirotrichea</taxon>
        <taxon>Stichotrichia</taxon>
        <taxon>Sporadotrichida</taxon>
        <taxon>Oxytrichidae</taxon>
        <taxon>Stylonychinae</taxon>
        <taxon>Stylonychia</taxon>
    </lineage>
</organism>
<dbReference type="AlphaFoldDB" id="A0A078AKS1"/>
<dbReference type="InParanoid" id="A0A078AKS1"/>